<dbReference type="Proteomes" id="UP000645966">
    <property type="component" value="Unassembled WGS sequence"/>
</dbReference>
<dbReference type="InterPro" id="IPR053977">
    <property type="entry name" value="Rv2466c-like"/>
</dbReference>
<dbReference type="RefSeq" id="WP_198737756.1">
    <property type="nucleotide sequence ID" value="NZ_JAEIOS010000010.1"/>
</dbReference>
<evidence type="ECO:0000313" key="2">
    <source>
        <dbReference type="Proteomes" id="UP000645966"/>
    </source>
</evidence>
<dbReference type="InterPro" id="IPR036249">
    <property type="entry name" value="Thioredoxin-like_sf"/>
</dbReference>
<dbReference type="AlphaFoldDB" id="A0A934I3V5"/>
<dbReference type="EMBL" id="JAEIOS010000010">
    <property type="protein sequence ID" value="MBI8988709.1"/>
    <property type="molecule type" value="Genomic_DNA"/>
</dbReference>
<protein>
    <submittedName>
        <fullName evidence="1">Disulfide bond formation protein DsbA</fullName>
    </submittedName>
</protein>
<gene>
    <name evidence="1" type="ORF">JDV75_02870</name>
</gene>
<dbReference type="Gene3D" id="3.40.30.10">
    <property type="entry name" value="Glutaredoxin"/>
    <property type="match status" value="1"/>
</dbReference>
<name>A0A934I3V5_9CORY</name>
<comment type="caution">
    <text evidence="1">The sequence shown here is derived from an EMBL/GenBank/DDBJ whole genome shotgun (WGS) entry which is preliminary data.</text>
</comment>
<dbReference type="SUPFAM" id="SSF52833">
    <property type="entry name" value="Thioredoxin-like"/>
    <property type="match status" value="1"/>
</dbReference>
<dbReference type="Pfam" id="PF22234">
    <property type="entry name" value="Rv2466c-like"/>
    <property type="match status" value="1"/>
</dbReference>
<evidence type="ECO:0000313" key="1">
    <source>
        <dbReference type="EMBL" id="MBI8988709.1"/>
    </source>
</evidence>
<proteinExistence type="predicted"/>
<organism evidence="1 2">
    <name type="scientific">Corynebacterium meridianum</name>
    <dbReference type="NCBI Taxonomy" id="2765363"/>
    <lineage>
        <taxon>Bacteria</taxon>
        <taxon>Bacillati</taxon>
        <taxon>Actinomycetota</taxon>
        <taxon>Actinomycetes</taxon>
        <taxon>Mycobacteriales</taxon>
        <taxon>Corynebacteriaceae</taxon>
        <taxon>Corynebacterium</taxon>
    </lineage>
</organism>
<sequence length="214" mass="23911">MSQPLKFRFDVTCPYAWITSRWVTEVEKVRDVDVTWIPMSLGVLNEGRDELPEQYRRMMTTTWAPARVFARIATEHPDKVGELYTALGTRIHTEGRGEELRESAGDGDISDALIPLVREALVEVGLDRDLADTGTGTDWDDALRAFHQQAMDAVGDEVGTPVVEVAGTAFFGPVLTRIPRGEDAGRVFDGAVVLAGYPHFFELKRSRTERPEFD</sequence>
<reference evidence="1" key="1">
    <citation type="submission" date="2020-12" db="EMBL/GenBank/DDBJ databases">
        <title>Genome public.</title>
        <authorList>
            <person name="Sun Q."/>
        </authorList>
    </citation>
    <scope>NUCLEOTIDE SEQUENCE</scope>
    <source>
        <strain evidence="1">CCM 8863</strain>
    </source>
</reference>
<keyword evidence="2" id="KW-1185">Reference proteome</keyword>
<accession>A0A934I3V5</accession>